<reference evidence="1 2" key="1">
    <citation type="journal article" date="2011" name="PLoS Genet.">
        <title>Comparative genomic analysis of human fungal pathogens causing paracoccidioidomycosis.</title>
        <authorList>
            <person name="Desjardins C.A."/>
            <person name="Champion M.D."/>
            <person name="Holder J.W."/>
            <person name="Muszewska A."/>
            <person name="Goldberg J."/>
            <person name="Bailao A.M."/>
            <person name="Brigido M.M."/>
            <person name="Ferreira M.E."/>
            <person name="Garcia A.M."/>
            <person name="Grynberg M."/>
            <person name="Gujja S."/>
            <person name="Heiman D.I."/>
            <person name="Henn M.R."/>
            <person name="Kodira C.D."/>
            <person name="Leon-Narvaez H."/>
            <person name="Longo L.V."/>
            <person name="Ma L.J."/>
            <person name="Malavazi I."/>
            <person name="Matsuo A.L."/>
            <person name="Morais F.V."/>
            <person name="Pereira M."/>
            <person name="Rodriguez-Brito S."/>
            <person name="Sakthikumar S."/>
            <person name="Salem-Izacc S.M."/>
            <person name="Sykes S.M."/>
            <person name="Teixeira M.M."/>
            <person name="Vallejo M.C."/>
            <person name="Walter M.E."/>
            <person name="Yandava C."/>
            <person name="Young S."/>
            <person name="Zeng Q."/>
            <person name="Zucker J."/>
            <person name="Felipe M.S."/>
            <person name="Goldman G.H."/>
            <person name="Haas B.J."/>
            <person name="McEwen J.G."/>
            <person name="Nino-Vega G."/>
            <person name="Puccia R."/>
            <person name="San-Blas G."/>
            <person name="Soares C.M."/>
            <person name="Birren B.W."/>
            <person name="Cuomo C.A."/>
        </authorList>
    </citation>
    <scope>NUCLEOTIDE SEQUENCE [LARGE SCALE GENOMIC DNA]</scope>
    <source>
        <strain evidence="2">ATCC MYA-826 / Pb01</strain>
    </source>
</reference>
<name>A0A0A2VK93_PARBA</name>
<dbReference type="GeneID" id="26970793"/>
<gene>
    <name evidence="1" type="ORF">PAAG_11986</name>
</gene>
<sequence>MEFIEGCTLDAQWADLSQCQKSEITLILKTILRRIAQPPLPLGSTAVVIGRDQLLHALKFIEESETRSTYKADLYRLSLSMFSATTNRNLHMGTASGRMSSSSNFPTMEIRNNMK</sequence>
<dbReference type="HOGENOM" id="CLU_2109753_0_0_1"/>
<dbReference type="KEGG" id="pbl:PAAG_11986"/>
<proteinExistence type="predicted"/>
<protein>
    <submittedName>
        <fullName evidence="1">Uncharacterized protein</fullName>
    </submittedName>
</protein>
<dbReference type="Proteomes" id="UP000002059">
    <property type="component" value="Partially assembled WGS sequence"/>
</dbReference>
<dbReference type="EMBL" id="KN294004">
    <property type="protein sequence ID" value="KGQ01309.1"/>
    <property type="molecule type" value="Genomic_DNA"/>
</dbReference>
<keyword evidence="2" id="KW-1185">Reference proteome</keyword>
<organism evidence="1 2">
    <name type="scientific">Paracoccidioides lutzii (strain ATCC MYA-826 / Pb01)</name>
    <name type="common">Paracoccidioides brasiliensis</name>
    <dbReference type="NCBI Taxonomy" id="502779"/>
    <lineage>
        <taxon>Eukaryota</taxon>
        <taxon>Fungi</taxon>
        <taxon>Dikarya</taxon>
        <taxon>Ascomycota</taxon>
        <taxon>Pezizomycotina</taxon>
        <taxon>Eurotiomycetes</taxon>
        <taxon>Eurotiomycetidae</taxon>
        <taxon>Onygenales</taxon>
        <taxon>Ajellomycetaceae</taxon>
        <taxon>Paracoccidioides</taxon>
    </lineage>
</organism>
<accession>A0A0A2VK93</accession>
<dbReference type="VEuPathDB" id="FungiDB:PAAG_11986"/>
<dbReference type="AlphaFoldDB" id="A0A0A2VK93"/>
<evidence type="ECO:0000313" key="2">
    <source>
        <dbReference type="Proteomes" id="UP000002059"/>
    </source>
</evidence>
<evidence type="ECO:0000313" key="1">
    <source>
        <dbReference type="EMBL" id="KGQ01309.1"/>
    </source>
</evidence>
<dbReference type="RefSeq" id="XP_015702845.1">
    <property type="nucleotide sequence ID" value="XM_015847542.1"/>
</dbReference>
<dbReference type="OrthoDB" id="4177236at2759"/>